<dbReference type="InterPro" id="IPR006694">
    <property type="entry name" value="Fatty_acid_hydroxylase"/>
</dbReference>
<keyword evidence="4 5" id="KW-0472">Membrane</keyword>
<dbReference type="Proteomes" id="UP000297258">
    <property type="component" value="Unassembled WGS sequence"/>
</dbReference>
<dbReference type="GO" id="GO:0008610">
    <property type="term" value="P:lipid biosynthetic process"/>
    <property type="evidence" value="ECO:0007669"/>
    <property type="project" value="InterPro"/>
</dbReference>
<evidence type="ECO:0000256" key="2">
    <source>
        <dbReference type="ARBA" id="ARBA00022692"/>
    </source>
</evidence>
<dbReference type="GO" id="GO:0016491">
    <property type="term" value="F:oxidoreductase activity"/>
    <property type="evidence" value="ECO:0007669"/>
    <property type="project" value="InterPro"/>
</dbReference>
<evidence type="ECO:0000256" key="5">
    <source>
        <dbReference type="SAM" id="Phobius"/>
    </source>
</evidence>
<gene>
    <name evidence="7" type="ORF">E4O92_18640</name>
</gene>
<organism evidence="7 8">
    <name type="scientific">Massilia horti</name>
    <dbReference type="NCBI Taxonomy" id="2562153"/>
    <lineage>
        <taxon>Bacteria</taxon>
        <taxon>Pseudomonadati</taxon>
        <taxon>Pseudomonadota</taxon>
        <taxon>Betaproteobacteria</taxon>
        <taxon>Burkholderiales</taxon>
        <taxon>Oxalobacteraceae</taxon>
        <taxon>Telluria group</taxon>
        <taxon>Massilia</taxon>
    </lineage>
</organism>
<evidence type="ECO:0000313" key="8">
    <source>
        <dbReference type="Proteomes" id="UP000297258"/>
    </source>
</evidence>
<keyword evidence="2 5" id="KW-0812">Transmembrane</keyword>
<feature type="domain" description="Fatty acid hydroxylase" evidence="6">
    <location>
        <begin position="111"/>
        <end position="237"/>
    </location>
</feature>
<evidence type="ECO:0000256" key="4">
    <source>
        <dbReference type="ARBA" id="ARBA00023136"/>
    </source>
</evidence>
<protein>
    <submittedName>
        <fullName evidence="7">Sterol desaturase family protein</fullName>
    </submittedName>
</protein>
<reference evidence="7 8" key="1">
    <citation type="submission" date="2019-03" db="EMBL/GenBank/DDBJ databases">
        <title>Draft genome of Massilia hortus sp. nov., a novel bacterial species of the Oxalobacteraceae family.</title>
        <authorList>
            <person name="Peta V."/>
            <person name="Raths R."/>
            <person name="Bucking H."/>
        </authorList>
    </citation>
    <scope>NUCLEOTIDE SEQUENCE [LARGE SCALE GENOMIC DNA]</scope>
    <source>
        <strain evidence="7 8">ONC3</strain>
    </source>
</reference>
<comment type="caution">
    <text evidence="7">The sequence shown here is derived from an EMBL/GenBank/DDBJ whole genome shotgun (WGS) entry which is preliminary data.</text>
</comment>
<dbReference type="PANTHER" id="PTHR11863">
    <property type="entry name" value="STEROL DESATURASE"/>
    <property type="match status" value="1"/>
</dbReference>
<feature type="transmembrane region" description="Helical" evidence="5">
    <location>
        <begin position="23"/>
        <end position="43"/>
    </location>
</feature>
<evidence type="ECO:0000313" key="7">
    <source>
        <dbReference type="EMBL" id="TFW29564.1"/>
    </source>
</evidence>
<proteinExistence type="predicted"/>
<dbReference type="GO" id="GO:0016020">
    <property type="term" value="C:membrane"/>
    <property type="evidence" value="ECO:0007669"/>
    <property type="project" value="UniProtKB-SubCell"/>
</dbReference>
<evidence type="ECO:0000256" key="3">
    <source>
        <dbReference type="ARBA" id="ARBA00022989"/>
    </source>
</evidence>
<dbReference type="InterPro" id="IPR050307">
    <property type="entry name" value="Sterol_Desaturase_Related"/>
</dbReference>
<accession>A0A4Y9SWH0</accession>
<sequence>MTGYCSCSSLYVTLLHLQNPMSAPVSLEIVLGFAMFALVFVTLERFFPFRQQRVLRPGWMTDVLYYLVGCFVGHFSDAITAGTILLFGWALGFQSGGFAGQQPEWLQFIELVLIADFLAYCYHRACHKTPWLWRLHKVHHMSTRMDWLANVRLHPLDKILGDCFQFIPIFSLGFAHTPLLAYTIMLGFQGFLNHSNIKVEYGPLRWIIASPTFHHWHHCCDREAYDKNFAPHLVIFDF</sequence>
<dbReference type="EMBL" id="SPUM01000123">
    <property type="protein sequence ID" value="TFW29564.1"/>
    <property type="molecule type" value="Genomic_DNA"/>
</dbReference>
<feature type="transmembrane region" description="Helical" evidence="5">
    <location>
        <begin position="64"/>
        <end position="93"/>
    </location>
</feature>
<dbReference type="GO" id="GO:0005506">
    <property type="term" value="F:iron ion binding"/>
    <property type="evidence" value="ECO:0007669"/>
    <property type="project" value="InterPro"/>
</dbReference>
<dbReference type="AlphaFoldDB" id="A0A4Y9SWH0"/>
<dbReference type="OrthoDB" id="9770329at2"/>
<keyword evidence="3 5" id="KW-1133">Transmembrane helix</keyword>
<dbReference type="Pfam" id="PF04116">
    <property type="entry name" value="FA_hydroxylase"/>
    <property type="match status" value="1"/>
</dbReference>
<evidence type="ECO:0000256" key="1">
    <source>
        <dbReference type="ARBA" id="ARBA00004370"/>
    </source>
</evidence>
<comment type="subcellular location">
    <subcellularLocation>
        <location evidence="1">Membrane</location>
    </subcellularLocation>
</comment>
<keyword evidence="8" id="KW-1185">Reference proteome</keyword>
<name>A0A4Y9SWH0_9BURK</name>
<evidence type="ECO:0000259" key="6">
    <source>
        <dbReference type="Pfam" id="PF04116"/>
    </source>
</evidence>